<protein>
    <recommendedName>
        <fullName evidence="1">HTH cro/C1-type domain-containing protein</fullName>
    </recommendedName>
</protein>
<dbReference type="STRING" id="314287.GB2207_05437"/>
<dbReference type="SMART" id="SM00530">
    <property type="entry name" value="HTH_XRE"/>
    <property type="match status" value="1"/>
</dbReference>
<dbReference type="Proteomes" id="UP000005555">
    <property type="component" value="Unassembled WGS sequence"/>
</dbReference>
<comment type="caution">
    <text evidence="2">The sequence shown here is derived from an EMBL/GenBank/DDBJ whole genome shotgun (WGS) entry which is preliminary data.</text>
</comment>
<accession>Q1YRJ9</accession>
<reference evidence="2 3" key="1">
    <citation type="submission" date="2006-03" db="EMBL/GenBank/DDBJ databases">
        <authorList>
            <person name="Giovannoni S.J."/>
            <person name="Cho J.-C."/>
            <person name="Ferriera S."/>
            <person name="Johnson J."/>
            <person name="Kravitz S."/>
            <person name="Halpern A."/>
            <person name="Remington K."/>
            <person name="Beeson K."/>
            <person name="Tran B."/>
            <person name="Rogers Y.-H."/>
            <person name="Friedman R."/>
            <person name="Venter J.C."/>
        </authorList>
    </citation>
    <scope>NUCLEOTIDE SEQUENCE [LARGE SCALE GENOMIC DNA]</scope>
    <source>
        <strain evidence="2 3">HTCC2207</strain>
    </source>
</reference>
<dbReference type="HOGENOM" id="CLU_2034703_0_0_6"/>
<feature type="domain" description="HTH cro/C1-type" evidence="1">
    <location>
        <begin position="19"/>
        <end position="74"/>
    </location>
</feature>
<dbReference type="GO" id="GO:0003677">
    <property type="term" value="F:DNA binding"/>
    <property type="evidence" value="ECO:0007669"/>
    <property type="project" value="InterPro"/>
</dbReference>
<proteinExistence type="predicted"/>
<evidence type="ECO:0000313" key="2">
    <source>
        <dbReference type="EMBL" id="EAS47046.1"/>
    </source>
</evidence>
<dbReference type="InterPro" id="IPR010982">
    <property type="entry name" value="Lambda_DNA-bd_dom_sf"/>
</dbReference>
<dbReference type="OrthoDB" id="9791537at2"/>
<keyword evidence="3" id="KW-1185">Reference proteome</keyword>
<dbReference type="Gene3D" id="1.10.260.40">
    <property type="entry name" value="lambda repressor-like DNA-binding domains"/>
    <property type="match status" value="1"/>
</dbReference>
<dbReference type="Pfam" id="PF01381">
    <property type="entry name" value="HTH_3"/>
    <property type="match status" value="1"/>
</dbReference>
<dbReference type="SUPFAM" id="SSF47413">
    <property type="entry name" value="lambda repressor-like DNA-binding domains"/>
    <property type="match status" value="1"/>
</dbReference>
<evidence type="ECO:0000259" key="1">
    <source>
        <dbReference type="PROSITE" id="PS50943"/>
    </source>
</evidence>
<evidence type="ECO:0000313" key="3">
    <source>
        <dbReference type="Proteomes" id="UP000005555"/>
    </source>
</evidence>
<dbReference type="InterPro" id="IPR001387">
    <property type="entry name" value="Cro/C1-type_HTH"/>
</dbReference>
<name>Q1YRJ9_9GAMM</name>
<dbReference type="PROSITE" id="PS50943">
    <property type="entry name" value="HTH_CROC1"/>
    <property type="match status" value="1"/>
</dbReference>
<sequence>MDSKDVHNRLMRESMSTELARLMKLEGISQSGLSRATGVPQPTINRILSQVTQDPRRDSMISIANYFGVHLESLYGTPGIQRSSKKDPKAVEDVFNRILNLSKAERTSLLSLVENKYNEDV</sequence>
<dbReference type="AlphaFoldDB" id="Q1YRJ9"/>
<organism evidence="2 3">
    <name type="scientific">gamma proteobacterium HTCC2207</name>
    <dbReference type="NCBI Taxonomy" id="314287"/>
    <lineage>
        <taxon>Bacteria</taxon>
        <taxon>Pseudomonadati</taxon>
        <taxon>Pseudomonadota</taxon>
        <taxon>Gammaproteobacteria</taxon>
        <taxon>Cellvibrionales</taxon>
        <taxon>Porticoccaceae</taxon>
        <taxon>SAR92 clade</taxon>
    </lineage>
</organism>
<dbReference type="CDD" id="cd00093">
    <property type="entry name" value="HTH_XRE"/>
    <property type="match status" value="1"/>
</dbReference>
<dbReference type="EMBL" id="AAPI01000004">
    <property type="protein sequence ID" value="EAS47046.1"/>
    <property type="molecule type" value="Genomic_DNA"/>
</dbReference>
<gene>
    <name evidence="2" type="ORF">GB2207_05437</name>
</gene>